<proteinExistence type="predicted"/>
<evidence type="ECO:0000313" key="2">
    <source>
        <dbReference type="Proteomes" id="UP000664267"/>
    </source>
</evidence>
<protein>
    <submittedName>
        <fullName evidence="1">Uncharacterized protein</fullName>
    </submittedName>
</protein>
<gene>
    <name evidence="1" type="ORF">J4733_01285</name>
</gene>
<dbReference type="AlphaFoldDB" id="A0A939NTJ3"/>
<dbReference type="EMBL" id="JAGETN010000001">
    <property type="protein sequence ID" value="MBO2025342.1"/>
    <property type="molecule type" value="Genomic_DNA"/>
</dbReference>
<sequence length="83" mass="9778">MTGMSNGRHFFKFDVPSFERVLNYVSQKELLDDRLVALSLALRIYTQSNNNEQYLSKINEVSEQHDELVQKVELYFNPPLIQK</sequence>
<accession>A0A939NTJ3</accession>
<comment type="caution">
    <text evidence="1">The sequence shown here is derived from an EMBL/GenBank/DDBJ whole genome shotgun (WGS) entry which is preliminary data.</text>
</comment>
<evidence type="ECO:0000313" key="1">
    <source>
        <dbReference type="EMBL" id="MBO2025342.1"/>
    </source>
</evidence>
<dbReference type="Proteomes" id="UP000664267">
    <property type="component" value="Unassembled WGS sequence"/>
</dbReference>
<name>A0A939NTJ3_KLEPN</name>
<organism evidence="1 2">
    <name type="scientific">Klebsiella pneumoniae</name>
    <dbReference type="NCBI Taxonomy" id="573"/>
    <lineage>
        <taxon>Bacteria</taxon>
        <taxon>Pseudomonadati</taxon>
        <taxon>Pseudomonadota</taxon>
        <taxon>Gammaproteobacteria</taxon>
        <taxon>Enterobacterales</taxon>
        <taxon>Enterobacteriaceae</taxon>
        <taxon>Klebsiella/Raoultella group</taxon>
        <taxon>Klebsiella</taxon>
        <taxon>Klebsiella pneumoniae complex</taxon>
    </lineage>
</organism>
<reference evidence="1" key="1">
    <citation type="submission" date="2021-03" db="EMBL/GenBank/DDBJ databases">
        <title>Molecular epidemiology and mechanisms of colistin and carbapenem resistance in Enterobacteriaceae from clinical isolates, the environment and porcine samples in Pretoria, South Africa.</title>
        <authorList>
            <person name="Bogoshi D."/>
            <person name="Mbelle N.M."/>
            <person name="Naidoo V."/>
            <person name="Osei Sekyere J."/>
        </authorList>
    </citation>
    <scope>NUCLEOTIDE SEQUENCE</scope>
    <source>
        <strain evidence="1">C029</strain>
    </source>
</reference>